<dbReference type="STRING" id="880526.GCA_000427365_01012"/>
<name>A0A379MR32_9BACT</name>
<protein>
    <submittedName>
        <fullName evidence="1">Uncharacterized protein</fullName>
    </submittedName>
</protein>
<keyword evidence="2" id="KW-1185">Reference proteome</keyword>
<dbReference type="AlphaFoldDB" id="A0A379MR32"/>
<organism evidence="1 2">
    <name type="scientific">Rikenella microfusus</name>
    <dbReference type="NCBI Taxonomy" id="28139"/>
    <lineage>
        <taxon>Bacteria</taxon>
        <taxon>Pseudomonadati</taxon>
        <taxon>Bacteroidota</taxon>
        <taxon>Bacteroidia</taxon>
        <taxon>Bacteroidales</taxon>
        <taxon>Rikenellaceae</taxon>
        <taxon>Rikenella</taxon>
    </lineage>
</organism>
<dbReference type="EMBL" id="UGVL01000001">
    <property type="protein sequence ID" value="SUE33229.1"/>
    <property type="molecule type" value="Genomic_DNA"/>
</dbReference>
<sequence>MTICLSAAMSVTSCQKQSFEEELSAPRSAMNKTELPYLDFTTGYDGTGIASDEDWEVIMQLAQRVKLSKESGLWEANVRSADEINVSPEVFAFLTQTIENSNAKILAHLTARSIMPRKLIPGEGDPLEEPTRSDCVASCFGWIHDMMGFGPSYDSANSWINSTFGSGVPSSQMESTLKHFYGPNNVSSFPVNIQGDNYKYNEKNSAVILNHKVNDSTGHAVIYGGTSNGTHWVTDPQNGAMDLVDPSDVISAYEVRQ</sequence>
<reference evidence="1 2" key="1">
    <citation type="submission" date="2018-06" db="EMBL/GenBank/DDBJ databases">
        <authorList>
            <consortium name="Pathogen Informatics"/>
            <person name="Doyle S."/>
        </authorList>
    </citation>
    <scope>NUCLEOTIDE SEQUENCE [LARGE SCALE GENOMIC DNA]</scope>
    <source>
        <strain evidence="1 2">NCTC11190</strain>
    </source>
</reference>
<gene>
    <name evidence="1" type="ORF">NCTC11190_00432</name>
</gene>
<evidence type="ECO:0000313" key="1">
    <source>
        <dbReference type="EMBL" id="SUE33229.1"/>
    </source>
</evidence>
<dbReference type="Proteomes" id="UP000255233">
    <property type="component" value="Unassembled WGS sequence"/>
</dbReference>
<accession>A0A379MR32</accession>
<proteinExistence type="predicted"/>
<evidence type="ECO:0000313" key="2">
    <source>
        <dbReference type="Proteomes" id="UP000255233"/>
    </source>
</evidence>